<dbReference type="Pfam" id="PF13860">
    <property type="entry name" value="FlgD_ig"/>
    <property type="match status" value="1"/>
</dbReference>
<evidence type="ECO:0000313" key="2">
    <source>
        <dbReference type="EMBL" id="SVB43044.1"/>
    </source>
</evidence>
<dbReference type="InterPro" id="IPR025965">
    <property type="entry name" value="FlgD/Vpr_Ig-like"/>
</dbReference>
<sequence length="79" mass="9148">NPITTIQYEIPNDGNVRLVIYNILGQEVITLVNYDQWAGKYSVRWDGINQYGNQVASGTYFYFLKTNNNQSVKKMLLLK</sequence>
<name>A0A382DYS0_9ZZZZ</name>
<evidence type="ECO:0000259" key="1">
    <source>
        <dbReference type="Pfam" id="PF13860"/>
    </source>
</evidence>
<dbReference type="AlphaFoldDB" id="A0A382DYS0"/>
<dbReference type="EMBL" id="UINC01041578">
    <property type="protein sequence ID" value="SVB43044.1"/>
    <property type="molecule type" value="Genomic_DNA"/>
</dbReference>
<accession>A0A382DYS0</accession>
<dbReference type="Gene3D" id="2.60.40.4070">
    <property type="match status" value="1"/>
</dbReference>
<proteinExistence type="predicted"/>
<reference evidence="2" key="1">
    <citation type="submission" date="2018-05" db="EMBL/GenBank/DDBJ databases">
        <authorList>
            <person name="Lanie J.A."/>
            <person name="Ng W.-L."/>
            <person name="Kazmierczak K.M."/>
            <person name="Andrzejewski T.M."/>
            <person name="Davidsen T.M."/>
            <person name="Wayne K.J."/>
            <person name="Tettelin H."/>
            <person name="Glass J.I."/>
            <person name="Rusch D."/>
            <person name="Podicherti R."/>
            <person name="Tsui H.-C.T."/>
            <person name="Winkler M.E."/>
        </authorList>
    </citation>
    <scope>NUCLEOTIDE SEQUENCE</scope>
</reference>
<feature type="domain" description="FlgD/Vpr Ig-like" evidence="1">
    <location>
        <begin position="14"/>
        <end position="64"/>
    </location>
</feature>
<feature type="non-terminal residue" evidence="2">
    <location>
        <position position="1"/>
    </location>
</feature>
<gene>
    <name evidence="2" type="ORF">METZ01_LOCUS195898</name>
</gene>
<dbReference type="NCBIfam" id="TIGR04183">
    <property type="entry name" value="Por_Secre_tail"/>
    <property type="match status" value="1"/>
</dbReference>
<dbReference type="InterPro" id="IPR026444">
    <property type="entry name" value="Secre_tail"/>
</dbReference>
<organism evidence="2">
    <name type="scientific">marine metagenome</name>
    <dbReference type="NCBI Taxonomy" id="408172"/>
    <lineage>
        <taxon>unclassified sequences</taxon>
        <taxon>metagenomes</taxon>
        <taxon>ecological metagenomes</taxon>
    </lineage>
</organism>
<protein>
    <recommendedName>
        <fullName evidence="1">FlgD/Vpr Ig-like domain-containing protein</fullName>
    </recommendedName>
</protein>